<organism evidence="2 3">
    <name type="scientific">Acanthaster planci</name>
    <name type="common">Crown-of-thorns starfish</name>
    <dbReference type="NCBI Taxonomy" id="133434"/>
    <lineage>
        <taxon>Eukaryota</taxon>
        <taxon>Metazoa</taxon>
        <taxon>Echinodermata</taxon>
        <taxon>Eleutherozoa</taxon>
        <taxon>Asterozoa</taxon>
        <taxon>Asteroidea</taxon>
        <taxon>Valvatacea</taxon>
        <taxon>Valvatida</taxon>
        <taxon>Acanthasteridae</taxon>
        <taxon>Acanthaster</taxon>
    </lineage>
</organism>
<dbReference type="InterPro" id="IPR008042">
    <property type="entry name" value="Retrotrans_Pao"/>
</dbReference>
<dbReference type="GeneID" id="110989603"/>
<dbReference type="Pfam" id="PF05380">
    <property type="entry name" value="Peptidase_A17"/>
    <property type="match status" value="1"/>
</dbReference>
<dbReference type="CDD" id="cd01644">
    <property type="entry name" value="RT_pepA17"/>
    <property type="match status" value="1"/>
</dbReference>
<feature type="region of interest" description="Disordered" evidence="1">
    <location>
        <begin position="747"/>
        <end position="768"/>
    </location>
</feature>
<sequence length="768" mass="86787">MSINDQKVVSMWEQSLCLDEGHYSLDIPFKIRPPRLPDNKVIAEHRLSLLGRRLSQNSDMREKYVANMSDLLAKGYAEEVPEEELDRSDGAVWYLPHHPVVHPRKPGKVRIVFDCSAKYCGTSLNDNVYQGPDLTNQLLGVLLHFRQETIALMADIEGMFNQVKVNKPDRDVLRFLWWNNGFNEDPKTCRMTTHLFGGVWSPSTANFALKCTGRDNVSRFDPETISTIDKNFYVDDCLTSVTTVQAASSLISQLCQALSLGGFHLTKWLSNSRDALRTVPEADRAKGVPTVDMDREMLPTERALGVLWDTQADMFTFDVCLKDKPLTRRGLLSTISSLYDPLGFACPFVLTAKILFQQLCRLKVEWDSLMPDDIAHQWNGWKTDLPNLKNMTVPRCLKPLGFGEVTSAQLHHFSDASEKGYGAATYLRIQDTSGKMHCQLVMAKARLAPIKTTTIPRLELMAAVISVKLDELVCQHLSMPLEESTYWTDSTIVLHYLQNQEKRYQVFVANRVSRILEHTSPAQWRYVETQTNPGDDVSRGMTAEELVLNDRWISGPRFLWEDKSEWPPQPDLSHKTLPDEAEVKRDTGVYSTMSRKDGTDILAALLKKFSSWYRLKRAVAWLLRVKAVLLARVQKRERDMKLMGRLTVREILVAEDAIVMAIQKDNFDDATLKSSSYCKLSPSRFSDGIIRVGGRLANSPLMSDEAKHPRLLPAKHPVIPLIVRHYHVASGHAGAERTLAEVTSSFGKSQAEGDEGFATFSQEKKSSG</sequence>
<dbReference type="RefSeq" id="XP_022109804.1">
    <property type="nucleotide sequence ID" value="XM_022254112.1"/>
</dbReference>
<protein>
    <submittedName>
        <fullName evidence="3">Uncharacterized protein LOC110989603</fullName>
    </submittedName>
</protein>
<dbReference type="InterPro" id="IPR043502">
    <property type="entry name" value="DNA/RNA_pol_sf"/>
</dbReference>
<proteinExistence type="predicted"/>
<keyword evidence="2" id="KW-1185">Reference proteome</keyword>
<dbReference type="KEGG" id="aplc:110989603"/>
<dbReference type="SUPFAM" id="SSF56672">
    <property type="entry name" value="DNA/RNA polymerases"/>
    <property type="match status" value="1"/>
</dbReference>
<reference evidence="3" key="1">
    <citation type="submission" date="2025-08" db="UniProtKB">
        <authorList>
            <consortium name="RefSeq"/>
        </authorList>
    </citation>
    <scope>IDENTIFICATION</scope>
</reference>
<accession>A0A8B7ZWK4</accession>
<dbReference type="PANTHER" id="PTHR47331">
    <property type="entry name" value="PHD-TYPE DOMAIN-CONTAINING PROTEIN"/>
    <property type="match status" value="1"/>
</dbReference>
<dbReference type="OMA" id="CICTITI"/>
<dbReference type="PANTHER" id="PTHR47331:SF1">
    <property type="entry name" value="GAG-LIKE PROTEIN"/>
    <property type="match status" value="1"/>
</dbReference>
<evidence type="ECO:0000256" key="1">
    <source>
        <dbReference type="SAM" id="MobiDB-lite"/>
    </source>
</evidence>
<gene>
    <name evidence="3" type="primary">LOC110989603</name>
</gene>
<dbReference type="OrthoDB" id="10057690at2759"/>
<dbReference type="Proteomes" id="UP000694845">
    <property type="component" value="Unplaced"/>
</dbReference>
<evidence type="ECO:0000313" key="3">
    <source>
        <dbReference type="RefSeq" id="XP_022109804.1"/>
    </source>
</evidence>
<name>A0A8B7ZWK4_ACAPL</name>
<dbReference type="AlphaFoldDB" id="A0A8B7ZWK4"/>
<evidence type="ECO:0000313" key="2">
    <source>
        <dbReference type="Proteomes" id="UP000694845"/>
    </source>
</evidence>